<comment type="caution">
    <text evidence="1">The sequence shown here is derived from an EMBL/GenBank/DDBJ whole genome shotgun (WGS) entry which is preliminary data.</text>
</comment>
<dbReference type="EMBL" id="BGPR01005776">
    <property type="protein sequence ID" value="GBN13358.1"/>
    <property type="molecule type" value="Genomic_DNA"/>
</dbReference>
<dbReference type="AlphaFoldDB" id="A0A4Y2LF85"/>
<dbReference type="OrthoDB" id="6156427at2759"/>
<proteinExistence type="predicted"/>
<evidence type="ECO:0000313" key="1">
    <source>
        <dbReference type="EMBL" id="GBN13358.1"/>
    </source>
</evidence>
<evidence type="ECO:0000313" key="2">
    <source>
        <dbReference type="Proteomes" id="UP000499080"/>
    </source>
</evidence>
<keyword evidence="2" id="KW-1185">Reference proteome</keyword>
<sequence length="174" mass="19208">MGDPAIQNLDELRYHSFVKAAAKTKFNLARLPLTTNAAQLHAMRSYHQVQTWLGNEKGSLKWGWMHTPSGLFPKKAEKDPTPESLLQCISCTCKKVLRKSNAVILDNESEEGDAPAPIDMVGEQLECEDIELCMLVLGPEPGQEGRSWATSRSRVPVDGAAIASDVRESSCREQ</sequence>
<gene>
    <name evidence="1" type="ORF">AVEN_194134_1</name>
</gene>
<organism evidence="1 2">
    <name type="scientific">Araneus ventricosus</name>
    <name type="common">Orbweaver spider</name>
    <name type="synonym">Epeira ventricosa</name>
    <dbReference type="NCBI Taxonomy" id="182803"/>
    <lineage>
        <taxon>Eukaryota</taxon>
        <taxon>Metazoa</taxon>
        <taxon>Ecdysozoa</taxon>
        <taxon>Arthropoda</taxon>
        <taxon>Chelicerata</taxon>
        <taxon>Arachnida</taxon>
        <taxon>Araneae</taxon>
        <taxon>Araneomorphae</taxon>
        <taxon>Entelegynae</taxon>
        <taxon>Araneoidea</taxon>
        <taxon>Araneidae</taxon>
        <taxon>Araneus</taxon>
    </lineage>
</organism>
<accession>A0A4Y2LF85</accession>
<dbReference type="Proteomes" id="UP000499080">
    <property type="component" value="Unassembled WGS sequence"/>
</dbReference>
<name>A0A4Y2LF85_ARAVE</name>
<reference evidence="1 2" key="1">
    <citation type="journal article" date="2019" name="Sci. Rep.">
        <title>Orb-weaving spider Araneus ventricosus genome elucidates the spidroin gene catalogue.</title>
        <authorList>
            <person name="Kono N."/>
            <person name="Nakamura H."/>
            <person name="Ohtoshi R."/>
            <person name="Moran D.A.P."/>
            <person name="Shinohara A."/>
            <person name="Yoshida Y."/>
            <person name="Fujiwara M."/>
            <person name="Mori M."/>
            <person name="Tomita M."/>
            <person name="Arakawa K."/>
        </authorList>
    </citation>
    <scope>NUCLEOTIDE SEQUENCE [LARGE SCALE GENOMIC DNA]</scope>
</reference>
<protein>
    <submittedName>
        <fullName evidence="1">Uncharacterized protein</fullName>
    </submittedName>
</protein>